<dbReference type="Proteomes" id="UP000235649">
    <property type="component" value="Unassembled WGS sequence"/>
</dbReference>
<keyword evidence="1 4" id="KW-0808">Transferase</keyword>
<feature type="domain" description="Malonyl-CoA:ACP transacylase (MAT)" evidence="6">
    <location>
        <begin position="5"/>
        <end position="300"/>
    </location>
</feature>
<dbReference type="SUPFAM" id="SSF55048">
    <property type="entry name" value="Probable ACP-binding domain of malonyl-CoA ACP transacylase"/>
    <property type="match status" value="1"/>
</dbReference>
<dbReference type="InterPro" id="IPR024925">
    <property type="entry name" value="Malonyl_CoA-ACP_transAc"/>
</dbReference>
<dbReference type="PIRSF" id="PIRSF000446">
    <property type="entry name" value="Mct"/>
    <property type="match status" value="1"/>
</dbReference>
<organism evidence="7 8">
    <name type="scientific">Companilactobacillus nuruki</name>
    <dbReference type="NCBI Taxonomy" id="1993540"/>
    <lineage>
        <taxon>Bacteria</taxon>
        <taxon>Bacillati</taxon>
        <taxon>Bacillota</taxon>
        <taxon>Bacilli</taxon>
        <taxon>Lactobacillales</taxon>
        <taxon>Lactobacillaceae</taxon>
        <taxon>Companilactobacillus</taxon>
    </lineage>
</organism>
<dbReference type="InterPro" id="IPR016035">
    <property type="entry name" value="Acyl_Trfase/lysoPLipase"/>
</dbReference>
<comment type="catalytic activity">
    <reaction evidence="3 4">
        <text>holo-[ACP] + malonyl-CoA = malonyl-[ACP] + CoA</text>
        <dbReference type="Rhea" id="RHEA:41792"/>
        <dbReference type="Rhea" id="RHEA-COMP:9623"/>
        <dbReference type="Rhea" id="RHEA-COMP:9685"/>
        <dbReference type="ChEBI" id="CHEBI:57287"/>
        <dbReference type="ChEBI" id="CHEBI:57384"/>
        <dbReference type="ChEBI" id="CHEBI:64479"/>
        <dbReference type="ChEBI" id="CHEBI:78449"/>
        <dbReference type="EC" id="2.3.1.39"/>
    </reaction>
</comment>
<dbReference type="InterPro" id="IPR016036">
    <property type="entry name" value="Malonyl_transacylase_ACP-bd"/>
</dbReference>
<dbReference type="InterPro" id="IPR050858">
    <property type="entry name" value="Mal-CoA-ACP_Trans/PKS_FabD"/>
</dbReference>
<dbReference type="Pfam" id="PF00698">
    <property type="entry name" value="Acyl_transf_1"/>
    <property type="match status" value="1"/>
</dbReference>
<dbReference type="RefSeq" id="WP_102195368.1">
    <property type="nucleotide sequence ID" value="NZ_NIPR01000005.1"/>
</dbReference>
<feature type="active site" evidence="5">
    <location>
        <position position="84"/>
    </location>
</feature>
<reference evidence="7 8" key="1">
    <citation type="submission" date="2017-05" db="EMBL/GenBank/DDBJ databases">
        <title>Lactobacillus nurukis nov., sp. nov., isolated from nuruk.</title>
        <authorList>
            <person name="Kim S.-J."/>
        </authorList>
    </citation>
    <scope>NUCLEOTIDE SEQUENCE [LARGE SCALE GENOMIC DNA]</scope>
    <source>
        <strain evidence="7 8">SYF10-1a</strain>
    </source>
</reference>
<accession>A0A2N7AWD6</accession>
<dbReference type="SUPFAM" id="SSF52151">
    <property type="entry name" value="FabD/lysophospholipase-like"/>
    <property type="match status" value="1"/>
</dbReference>
<dbReference type="Gene3D" id="3.30.70.250">
    <property type="entry name" value="Malonyl-CoA ACP transacylase, ACP-binding"/>
    <property type="match status" value="1"/>
</dbReference>
<dbReference type="OrthoDB" id="9805460at2"/>
<dbReference type="EMBL" id="NIPR01000005">
    <property type="protein sequence ID" value="PMD73036.1"/>
    <property type="molecule type" value="Genomic_DNA"/>
</dbReference>
<comment type="similarity">
    <text evidence="4">Belongs to the fabD family.</text>
</comment>
<dbReference type="AlphaFoldDB" id="A0A2N7AWD6"/>
<name>A0A2N7AWD6_9LACO</name>
<evidence type="ECO:0000313" key="8">
    <source>
        <dbReference type="Proteomes" id="UP000235649"/>
    </source>
</evidence>
<keyword evidence="2 4" id="KW-0012">Acyltransferase</keyword>
<dbReference type="GO" id="GO:0004314">
    <property type="term" value="F:[acyl-carrier-protein] S-malonyltransferase activity"/>
    <property type="evidence" value="ECO:0007669"/>
    <property type="project" value="UniProtKB-EC"/>
</dbReference>
<evidence type="ECO:0000256" key="3">
    <source>
        <dbReference type="ARBA" id="ARBA00048462"/>
    </source>
</evidence>
<keyword evidence="8" id="KW-1185">Reference proteome</keyword>
<dbReference type="InterPro" id="IPR001227">
    <property type="entry name" value="Ac_transferase_dom_sf"/>
</dbReference>
<dbReference type="GO" id="GO:0005829">
    <property type="term" value="C:cytosol"/>
    <property type="evidence" value="ECO:0007669"/>
    <property type="project" value="TreeGrafter"/>
</dbReference>
<protein>
    <recommendedName>
        <fullName evidence="4">Malonyl CoA-acyl carrier protein transacylase</fullName>
        <ecNumber evidence="4">2.3.1.39</ecNumber>
    </recommendedName>
</protein>
<dbReference type="InterPro" id="IPR014043">
    <property type="entry name" value="Acyl_transferase_dom"/>
</dbReference>
<sequence>MIGFLFSGQGSQFKNMGQDLYKNEVAYREVVDRASEALNLDMSQPLVFDDPNNVQTSILTMSFGIFQVLKTKLELTPSIATGLSLGEYSALVSAHCLDFDDGLRLVRDRSKYMGQSEIDHPGKMVAIINGSIDIIKEAISYGSEKGAVYIANYNLVTQIVIGGSIEGIDSAVEFLKNHGIKRIFPLKVNAVSHTPFMQDAAASLKKRIESVEFNTFDFPVISNTTVKPFEISGIKNILVEQLVKPTHFSDDLDYLANFGCDTFVEIGPGNTLMKLAQKSGQKRVFHVDSVETLADLERNLNK</sequence>
<dbReference type="GO" id="GO:0006633">
    <property type="term" value="P:fatty acid biosynthetic process"/>
    <property type="evidence" value="ECO:0007669"/>
    <property type="project" value="TreeGrafter"/>
</dbReference>
<evidence type="ECO:0000256" key="5">
    <source>
        <dbReference type="PIRSR" id="PIRSR000446-1"/>
    </source>
</evidence>
<dbReference type="Gene3D" id="3.40.366.10">
    <property type="entry name" value="Malonyl-Coenzyme A Acyl Carrier Protein, domain 2"/>
    <property type="match status" value="1"/>
</dbReference>
<evidence type="ECO:0000256" key="4">
    <source>
        <dbReference type="PIRNR" id="PIRNR000446"/>
    </source>
</evidence>
<feature type="active site" evidence="5">
    <location>
        <position position="193"/>
    </location>
</feature>
<comment type="caution">
    <text evidence="7">The sequence shown here is derived from an EMBL/GenBank/DDBJ whole genome shotgun (WGS) entry which is preliminary data.</text>
</comment>
<dbReference type="EC" id="2.3.1.39" evidence="4"/>
<dbReference type="SMART" id="SM00827">
    <property type="entry name" value="PKS_AT"/>
    <property type="match status" value="1"/>
</dbReference>
<evidence type="ECO:0000256" key="2">
    <source>
        <dbReference type="ARBA" id="ARBA00023315"/>
    </source>
</evidence>
<dbReference type="PANTHER" id="PTHR42681:SF1">
    <property type="entry name" value="MALONYL-COA-ACYL CARRIER PROTEIN TRANSACYLASE, MITOCHONDRIAL"/>
    <property type="match status" value="1"/>
</dbReference>
<evidence type="ECO:0000313" key="7">
    <source>
        <dbReference type="EMBL" id="PMD73036.1"/>
    </source>
</evidence>
<dbReference type="PANTHER" id="PTHR42681">
    <property type="entry name" value="MALONYL-COA-ACYL CARRIER PROTEIN TRANSACYLASE, MITOCHONDRIAL"/>
    <property type="match status" value="1"/>
</dbReference>
<gene>
    <name evidence="7" type="ORF">CBP76_02570</name>
</gene>
<evidence type="ECO:0000259" key="6">
    <source>
        <dbReference type="SMART" id="SM00827"/>
    </source>
</evidence>
<proteinExistence type="inferred from homology"/>
<evidence type="ECO:0000256" key="1">
    <source>
        <dbReference type="ARBA" id="ARBA00022679"/>
    </source>
</evidence>